<evidence type="ECO:0000256" key="4">
    <source>
        <dbReference type="ARBA" id="ARBA00022989"/>
    </source>
</evidence>
<evidence type="ECO:0000313" key="7">
    <source>
        <dbReference type="EMBL" id="MEW9918149.1"/>
    </source>
</evidence>
<dbReference type="Proteomes" id="UP001556098">
    <property type="component" value="Unassembled WGS sequence"/>
</dbReference>
<keyword evidence="2" id="KW-1003">Cell membrane</keyword>
<dbReference type="PIRSF" id="PIRSF006324">
    <property type="entry name" value="LeuE"/>
    <property type="match status" value="1"/>
</dbReference>
<dbReference type="RefSeq" id="WP_367875848.1">
    <property type="nucleotide sequence ID" value="NZ_JBFNXX010000001.1"/>
</dbReference>
<dbReference type="PANTHER" id="PTHR30086">
    <property type="entry name" value="ARGININE EXPORTER PROTEIN ARGO"/>
    <property type="match status" value="1"/>
</dbReference>
<dbReference type="EMBL" id="JBFNXX010000001">
    <property type="protein sequence ID" value="MEW9918149.1"/>
    <property type="molecule type" value="Genomic_DNA"/>
</dbReference>
<feature type="transmembrane region" description="Helical" evidence="6">
    <location>
        <begin position="121"/>
        <end position="143"/>
    </location>
</feature>
<dbReference type="InterPro" id="IPR001123">
    <property type="entry name" value="LeuE-type"/>
</dbReference>
<feature type="transmembrane region" description="Helical" evidence="6">
    <location>
        <begin position="186"/>
        <end position="208"/>
    </location>
</feature>
<name>A0ABV3RGX1_9RHOB</name>
<evidence type="ECO:0000256" key="3">
    <source>
        <dbReference type="ARBA" id="ARBA00022692"/>
    </source>
</evidence>
<evidence type="ECO:0000313" key="8">
    <source>
        <dbReference type="Proteomes" id="UP001556098"/>
    </source>
</evidence>
<reference evidence="7 8" key="1">
    <citation type="submission" date="2024-07" db="EMBL/GenBank/DDBJ databases">
        <title>Marimonas sp.nov., isolated from tidal-flat sediment.</title>
        <authorList>
            <person name="Jayan J.N."/>
            <person name="Lee S.S."/>
        </authorList>
    </citation>
    <scope>NUCLEOTIDE SEQUENCE [LARGE SCALE GENOMIC DNA]</scope>
    <source>
        <strain evidence="7 8">MJW-29</strain>
    </source>
</reference>
<sequence length="213" mass="21905">MDITLAGFALVALLTIATPGPTVLLALTNGSRYGMHQAGYGMLGAAASDLVLIGAAALGLGALLAASEFWFSVVKGIGVIYLAYIGIQILRPSGDAGTAGTACDGDGVRGRALSRRLFRKSFLVAATNPKGYLFFAAFLPQFVDTSAPIATQYATLAATFVLIDLAVMAIYAGLGSHAARHLQGAGVRWMEGGCGAVLLALAGVLALYRRQPL</sequence>
<organism evidence="7 8">
    <name type="scientific">Sulfitobacter sediminis</name>
    <dbReference type="NCBI Taxonomy" id="3234186"/>
    <lineage>
        <taxon>Bacteria</taxon>
        <taxon>Pseudomonadati</taxon>
        <taxon>Pseudomonadota</taxon>
        <taxon>Alphaproteobacteria</taxon>
        <taxon>Rhodobacterales</taxon>
        <taxon>Roseobacteraceae</taxon>
        <taxon>Sulfitobacter</taxon>
    </lineage>
</organism>
<keyword evidence="5 6" id="KW-0472">Membrane</keyword>
<keyword evidence="8" id="KW-1185">Reference proteome</keyword>
<proteinExistence type="predicted"/>
<protein>
    <submittedName>
        <fullName evidence="7">LysE family translocator</fullName>
    </submittedName>
</protein>
<dbReference type="Pfam" id="PF01810">
    <property type="entry name" value="LysE"/>
    <property type="match status" value="1"/>
</dbReference>
<gene>
    <name evidence="7" type="ORF">AB2B41_00915</name>
</gene>
<feature type="transmembrane region" description="Helical" evidence="6">
    <location>
        <begin position="149"/>
        <end position="174"/>
    </location>
</feature>
<evidence type="ECO:0000256" key="1">
    <source>
        <dbReference type="ARBA" id="ARBA00004651"/>
    </source>
</evidence>
<keyword evidence="3 6" id="KW-0812">Transmembrane</keyword>
<comment type="subcellular location">
    <subcellularLocation>
        <location evidence="1">Cell membrane</location>
        <topology evidence="1">Multi-pass membrane protein</topology>
    </subcellularLocation>
</comment>
<evidence type="ECO:0000256" key="5">
    <source>
        <dbReference type="ARBA" id="ARBA00023136"/>
    </source>
</evidence>
<comment type="caution">
    <text evidence="7">The sequence shown here is derived from an EMBL/GenBank/DDBJ whole genome shotgun (WGS) entry which is preliminary data.</text>
</comment>
<evidence type="ECO:0000256" key="6">
    <source>
        <dbReference type="SAM" id="Phobius"/>
    </source>
</evidence>
<dbReference type="PANTHER" id="PTHR30086:SF20">
    <property type="entry name" value="ARGININE EXPORTER PROTEIN ARGO-RELATED"/>
    <property type="match status" value="1"/>
</dbReference>
<accession>A0ABV3RGX1</accession>
<feature type="transmembrane region" description="Helical" evidence="6">
    <location>
        <begin position="50"/>
        <end position="71"/>
    </location>
</feature>
<keyword evidence="4 6" id="KW-1133">Transmembrane helix</keyword>
<evidence type="ECO:0000256" key="2">
    <source>
        <dbReference type="ARBA" id="ARBA00022475"/>
    </source>
</evidence>